<dbReference type="GO" id="GO:0016740">
    <property type="term" value="F:transferase activity"/>
    <property type="evidence" value="ECO:0007669"/>
    <property type="project" value="TreeGrafter"/>
</dbReference>
<gene>
    <name evidence="2" type="ORF">HMPREF9470_00427</name>
</gene>
<name>A0A0J9E690_9FIRM</name>
<dbReference type="PANTHER" id="PTHR13754">
    <property type="entry name" value="METALLO-BETA-LACTAMASE SUPERFAMILY PROTEIN"/>
    <property type="match status" value="1"/>
</dbReference>
<comment type="caution">
    <text evidence="2">The sequence shown here is derived from an EMBL/GenBank/DDBJ whole genome shotgun (WGS) entry which is preliminary data.</text>
</comment>
<dbReference type="AlphaFoldDB" id="A0A0J9E690"/>
<evidence type="ECO:0000313" key="2">
    <source>
        <dbReference type="EMBL" id="KMW11140.1"/>
    </source>
</evidence>
<dbReference type="InterPro" id="IPR036866">
    <property type="entry name" value="RibonucZ/Hydroxyglut_hydro"/>
</dbReference>
<reference evidence="2 3" key="1">
    <citation type="submission" date="2011-04" db="EMBL/GenBank/DDBJ databases">
        <title>The Genome Sequence of Clostridium citroniae WAL-19142.</title>
        <authorList>
            <consortium name="The Broad Institute Genome Sequencing Platform"/>
            <person name="Earl A."/>
            <person name="Ward D."/>
            <person name="Feldgarden M."/>
            <person name="Gevers D."/>
            <person name="Warren Y.A."/>
            <person name="Tyrrell K.L."/>
            <person name="Citron D.M."/>
            <person name="Goldstein E.J."/>
            <person name="Daigneault M."/>
            <person name="Allen-Vercoe E."/>
            <person name="Young S.K."/>
            <person name="Zeng Q."/>
            <person name="Gargeya S."/>
            <person name="Fitzgerald M."/>
            <person name="Haas B."/>
            <person name="Abouelleil A."/>
            <person name="Alvarado L."/>
            <person name="Arachchi H.M."/>
            <person name="Berlin A."/>
            <person name="Brown A."/>
            <person name="Chapman S.B."/>
            <person name="Chen Z."/>
            <person name="Dunbar C."/>
            <person name="Freedman E."/>
            <person name="Gearin G."/>
            <person name="Gellesch M."/>
            <person name="Goldberg J."/>
            <person name="Griggs A."/>
            <person name="Gujja S."/>
            <person name="Heilman E.R."/>
            <person name="Heiman D."/>
            <person name="Howarth C."/>
            <person name="Larson L."/>
            <person name="Lui A."/>
            <person name="MacDonald P.J."/>
            <person name="Mehta T."/>
            <person name="Montmayeur A."/>
            <person name="Murphy C."/>
            <person name="Neiman D."/>
            <person name="Pearson M."/>
            <person name="Priest M."/>
            <person name="Roberts A."/>
            <person name="Saif S."/>
            <person name="Shea T."/>
            <person name="Shenoy N."/>
            <person name="Sisk P."/>
            <person name="Stolte C."/>
            <person name="Sykes S."/>
            <person name="White J."/>
            <person name="Yandava C."/>
            <person name="Wortman J."/>
            <person name="Nusbaum C."/>
            <person name="Birren B."/>
        </authorList>
    </citation>
    <scope>NUCLEOTIDE SEQUENCE [LARGE SCALE GENOMIC DNA]</scope>
    <source>
        <strain evidence="2 3">WAL-19142</strain>
    </source>
</reference>
<dbReference type="SMART" id="SM00849">
    <property type="entry name" value="Lactamase_B"/>
    <property type="match status" value="1"/>
</dbReference>
<feature type="domain" description="Metallo-beta-lactamase" evidence="1">
    <location>
        <begin position="11"/>
        <end position="234"/>
    </location>
</feature>
<evidence type="ECO:0000313" key="3">
    <source>
        <dbReference type="Proteomes" id="UP000037392"/>
    </source>
</evidence>
<dbReference type="SUPFAM" id="SSF56281">
    <property type="entry name" value="Metallo-hydrolase/oxidoreductase"/>
    <property type="match status" value="1"/>
</dbReference>
<organism evidence="2 3">
    <name type="scientific">[Clostridium] citroniae WAL-19142</name>
    <dbReference type="NCBI Taxonomy" id="742734"/>
    <lineage>
        <taxon>Bacteria</taxon>
        <taxon>Bacillati</taxon>
        <taxon>Bacillota</taxon>
        <taxon>Clostridia</taxon>
        <taxon>Lachnospirales</taxon>
        <taxon>Lachnospiraceae</taxon>
        <taxon>Enterocloster</taxon>
    </lineage>
</organism>
<protein>
    <recommendedName>
        <fullName evidence="1">Metallo-beta-lactamase domain-containing protein</fullName>
    </recommendedName>
</protein>
<sequence length="264" mass="29553">MGGRKDFTAEHGLSLYVETGHTRILFDFGAGAHTFENGQKIKIRPDRIDFAVCSHGHYDHGGGYREFVKNGLQCPLVTGKGFFTEKYAVSGIKSAYLGPGFDQEFLTENHITHMECHGLTPLAPGCWVMGDIRRTYEFESVPGRFVLREQDAWVQDKFCDEICLIIEEQGELVVIVGCSHPGILNILTTVKEHFSQPIKAVIGGTHLMEADEARIRQTVEIMKDMGIRLLGFNHCSGELFRNMMEQEETLSTVYLGAGDCLFLT</sequence>
<dbReference type="InterPro" id="IPR001279">
    <property type="entry name" value="Metallo-B-lactamas"/>
</dbReference>
<dbReference type="InterPro" id="IPR052926">
    <property type="entry name" value="Metallo-beta-lactamase_dom"/>
</dbReference>
<dbReference type="OrthoDB" id="9803916at2"/>
<accession>A0A0J9E690</accession>
<dbReference type="Proteomes" id="UP000037392">
    <property type="component" value="Unassembled WGS sequence"/>
</dbReference>
<dbReference type="InterPro" id="IPR041712">
    <property type="entry name" value="DHPS-like_MBL-fold"/>
</dbReference>
<dbReference type="EMBL" id="ADLK01000056">
    <property type="protein sequence ID" value="KMW11140.1"/>
    <property type="molecule type" value="Genomic_DNA"/>
</dbReference>
<dbReference type="Gene3D" id="3.60.15.10">
    <property type="entry name" value="Ribonuclease Z/Hydroxyacylglutathione hydrolase-like"/>
    <property type="match status" value="1"/>
</dbReference>
<dbReference type="Pfam" id="PF00753">
    <property type="entry name" value="Lactamase_B"/>
    <property type="match status" value="1"/>
</dbReference>
<dbReference type="PATRIC" id="fig|742734.4.peg.455"/>
<proteinExistence type="predicted"/>
<dbReference type="CDD" id="cd07713">
    <property type="entry name" value="DHPS-like_MBL-fold"/>
    <property type="match status" value="1"/>
</dbReference>
<dbReference type="PANTHER" id="PTHR13754:SF13">
    <property type="entry name" value="METALLO-BETA-LACTAMASE SUPERFAMILY PROTEIN (AFU_ORTHOLOGUE AFUA_3G07630)"/>
    <property type="match status" value="1"/>
</dbReference>
<evidence type="ECO:0000259" key="1">
    <source>
        <dbReference type="SMART" id="SM00849"/>
    </source>
</evidence>